<dbReference type="Pfam" id="PF05175">
    <property type="entry name" value="MTS"/>
    <property type="match status" value="1"/>
</dbReference>
<dbReference type="InterPro" id="IPR050210">
    <property type="entry name" value="tRNA_Adenine-N(6)_MTase"/>
</dbReference>
<dbReference type="PANTHER" id="PTHR47739">
    <property type="entry name" value="TRNA1(VAL) (ADENINE(37)-N6)-METHYLTRANSFERASE"/>
    <property type="match status" value="1"/>
</dbReference>
<reference evidence="2" key="1">
    <citation type="submission" date="2018-06" db="EMBL/GenBank/DDBJ databases">
        <authorList>
            <person name="Zhirakovskaya E."/>
        </authorList>
    </citation>
    <scope>NUCLEOTIDE SEQUENCE</scope>
</reference>
<dbReference type="EC" id="2.1.1.223" evidence="2"/>
<evidence type="ECO:0000313" key="2">
    <source>
        <dbReference type="EMBL" id="VAV94610.1"/>
    </source>
</evidence>
<protein>
    <submittedName>
        <fullName evidence="2">tRNA(1)(Val) (Adenine(37)-N(6))-methyltransferase</fullName>
        <ecNumber evidence="2">2.1.1.223</ecNumber>
    </submittedName>
</protein>
<organism evidence="2">
    <name type="scientific">hydrothermal vent metagenome</name>
    <dbReference type="NCBI Taxonomy" id="652676"/>
    <lineage>
        <taxon>unclassified sequences</taxon>
        <taxon>metagenomes</taxon>
        <taxon>ecological metagenomes</taxon>
    </lineage>
</organism>
<accession>A0A3B0RMX7</accession>
<feature type="domain" description="Methyltransferase small" evidence="1">
    <location>
        <begin position="41"/>
        <end position="132"/>
    </location>
</feature>
<dbReference type="Gene3D" id="3.40.50.150">
    <property type="entry name" value="Vaccinia Virus protein VP39"/>
    <property type="match status" value="1"/>
</dbReference>
<evidence type="ECO:0000259" key="1">
    <source>
        <dbReference type="Pfam" id="PF05175"/>
    </source>
</evidence>
<proteinExistence type="predicted"/>
<gene>
    <name evidence="2" type="ORF">MNBD_ALPHA07-35</name>
</gene>
<dbReference type="SUPFAM" id="SSF53335">
    <property type="entry name" value="S-adenosyl-L-methionine-dependent methyltransferases"/>
    <property type="match status" value="1"/>
</dbReference>
<keyword evidence="2" id="KW-0489">Methyltransferase</keyword>
<keyword evidence="2" id="KW-0808">Transferase</keyword>
<dbReference type="AlphaFoldDB" id="A0A3B0RMX7"/>
<dbReference type="PANTHER" id="PTHR47739:SF1">
    <property type="entry name" value="TRNA1(VAL) (ADENINE(37)-N6)-METHYLTRANSFERASE"/>
    <property type="match status" value="1"/>
</dbReference>
<dbReference type="InterPro" id="IPR029063">
    <property type="entry name" value="SAM-dependent_MTases_sf"/>
</dbReference>
<dbReference type="GO" id="GO:0008757">
    <property type="term" value="F:S-adenosylmethionine-dependent methyltransferase activity"/>
    <property type="evidence" value="ECO:0007669"/>
    <property type="project" value="UniProtKB-ARBA"/>
</dbReference>
<sequence>MTKGWPGSWSADQLSRDDFLGGRLKILQPRRGYRAGVDPVLLAASVPAVPGDSILDLGCGVGVASLCLGARVPDLVLSGLELQDNYADLARQNASANSQILDVTTGDVADMPLRLRQKSFTHVISNPPYFNRNSGSSAQDEGREAALGEDVPLAIWVKTAAKRAAPKGTVTFIHRAERAPDLIGEMARHLGSLELMPLIPRTGRTARLVLLRGRKGGRADFRLHDGLVMHAGVVHDGDRKNYAKATASVLWEGAPLIFPG</sequence>
<dbReference type="GO" id="GO:0032259">
    <property type="term" value="P:methylation"/>
    <property type="evidence" value="ECO:0007669"/>
    <property type="project" value="UniProtKB-KW"/>
</dbReference>
<dbReference type="InterPro" id="IPR007848">
    <property type="entry name" value="Small_mtfrase_dom"/>
</dbReference>
<dbReference type="PROSITE" id="PS00092">
    <property type="entry name" value="N6_MTASE"/>
    <property type="match status" value="1"/>
</dbReference>
<dbReference type="GO" id="GO:0003676">
    <property type="term" value="F:nucleic acid binding"/>
    <property type="evidence" value="ECO:0007669"/>
    <property type="project" value="InterPro"/>
</dbReference>
<name>A0A3B0RMX7_9ZZZZ</name>
<dbReference type="InterPro" id="IPR002052">
    <property type="entry name" value="DNA_methylase_N6_adenine_CS"/>
</dbReference>
<dbReference type="EMBL" id="UOEG01000122">
    <property type="protein sequence ID" value="VAV94610.1"/>
    <property type="molecule type" value="Genomic_DNA"/>
</dbReference>